<evidence type="ECO:0000259" key="1">
    <source>
        <dbReference type="PROSITE" id="PS51186"/>
    </source>
</evidence>
<dbReference type="STRING" id="1122170.GCA_000701265_01251"/>
<feature type="domain" description="N-acetyltransferase" evidence="1">
    <location>
        <begin position="415"/>
        <end position="570"/>
    </location>
</feature>
<dbReference type="GO" id="GO:0016747">
    <property type="term" value="F:acyltransferase activity, transferring groups other than amino-acyl groups"/>
    <property type="evidence" value="ECO:0007669"/>
    <property type="project" value="InterPro"/>
</dbReference>
<dbReference type="Gene3D" id="3.40.630.30">
    <property type="match status" value="1"/>
</dbReference>
<dbReference type="CDD" id="cd04301">
    <property type="entry name" value="NAT_SF"/>
    <property type="match status" value="1"/>
</dbReference>
<dbReference type="InterPro" id="IPR011009">
    <property type="entry name" value="Kinase-like_dom_sf"/>
</dbReference>
<dbReference type="EMBL" id="UGPB01000001">
    <property type="protein sequence ID" value="STY29054.1"/>
    <property type="molecule type" value="Genomic_DNA"/>
</dbReference>
<accession>A0A378LQK9</accession>
<dbReference type="InterPro" id="IPR016181">
    <property type="entry name" value="Acyl_CoA_acyltransferase"/>
</dbReference>
<dbReference type="InterPro" id="IPR004119">
    <property type="entry name" value="EcKL"/>
</dbReference>
<sequence length="573" mass="66379">MFAPMQNLDQDILNKAKQILEYHFEANIEISSVYFLSEAERRNLIARLFIESKTKGIPKSIILKQSLREQSDEDDREAFSRFARDWAGLEFANQIHQSIHNVPRFYGGNKQCRFILIEDLGAHHVSLVDSLTLPYQEKAIQAFTRFMKSLGSFHAASYGKTEMYGALLKKIHEPWEELNDDFETLRPKLIEKLHLIGHLLNIPLTEECIQEVNELFDSLIKPGEFTVLTHGDICPDNVFDHEKSQDLQLIDFEWANIRNALLDGTYLRMCMPTCWCAKAIPEDIIVHLETIYRKELKKSIPAAADDLAYSKAYTEACGFWILQQTLPFLESTLEKDRVGPSGPVPENSLWNTGENWVRPRVLSRLQAFIHIGYSNNLLPHLRLMAENILLQIKKIWGDVNHLEFYPAFFTSNKTFYIRSFEFGDETEIYQLFYDTVHFINCNDYTKEQLDAWAPAKPNLAEWRESLSRNYSFVAIDKKSGKIIGFSDLDKKGYLNRGYVHKDFQRKGVGIALLEVREQIAISLGIHQLFSDVSITAKSFYEHCGYIIEEKQIKELNGLSLINYRMKKNLTYSK</sequence>
<dbReference type="Pfam" id="PF02958">
    <property type="entry name" value="EcKL"/>
    <property type="match status" value="1"/>
</dbReference>
<dbReference type="PANTHER" id="PTHR43451">
    <property type="entry name" value="ACETYLTRANSFERASE (GNAT) FAMILY PROTEIN"/>
    <property type="match status" value="1"/>
</dbReference>
<protein>
    <submittedName>
        <fullName evidence="2">N-acetyltransferase GCN5</fullName>
    </submittedName>
</protein>
<dbReference type="Proteomes" id="UP000255297">
    <property type="component" value="Unassembled WGS sequence"/>
</dbReference>
<organism evidence="2 3">
    <name type="scientific">Legionella wadsworthii</name>
    <dbReference type="NCBI Taxonomy" id="28088"/>
    <lineage>
        <taxon>Bacteria</taxon>
        <taxon>Pseudomonadati</taxon>
        <taxon>Pseudomonadota</taxon>
        <taxon>Gammaproteobacteria</taxon>
        <taxon>Legionellales</taxon>
        <taxon>Legionellaceae</taxon>
        <taxon>Legionella</taxon>
    </lineage>
</organism>
<dbReference type="Gene3D" id="3.90.1200.10">
    <property type="match status" value="1"/>
</dbReference>
<dbReference type="PANTHER" id="PTHR43451:SF1">
    <property type="entry name" value="ACETYLTRANSFERASE"/>
    <property type="match status" value="1"/>
</dbReference>
<evidence type="ECO:0000313" key="3">
    <source>
        <dbReference type="Proteomes" id="UP000255297"/>
    </source>
</evidence>
<reference evidence="2 3" key="1">
    <citation type="submission" date="2018-06" db="EMBL/GenBank/DDBJ databases">
        <authorList>
            <consortium name="Pathogen Informatics"/>
            <person name="Doyle S."/>
        </authorList>
    </citation>
    <scope>NUCLEOTIDE SEQUENCE [LARGE SCALE GENOMIC DNA]</scope>
    <source>
        <strain evidence="2 3">NCTC11532</strain>
    </source>
</reference>
<dbReference type="InterPro" id="IPR052564">
    <property type="entry name" value="N-acetyltrans/Recomb-assoc"/>
</dbReference>
<dbReference type="AlphaFoldDB" id="A0A378LQK9"/>
<proteinExistence type="predicted"/>
<name>A0A378LQK9_9GAMM</name>
<dbReference type="InterPro" id="IPR000182">
    <property type="entry name" value="GNAT_dom"/>
</dbReference>
<gene>
    <name evidence="2" type="ORF">NCTC11532_01233</name>
</gene>
<dbReference type="SUPFAM" id="SSF55729">
    <property type="entry name" value="Acyl-CoA N-acyltransferases (Nat)"/>
    <property type="match status" value="1"/>
</dbReference>
<dbReference type="PROSITE" id="PS51186">
    <property type="entry name" value="GNAT"/>
    <property type="match status" value="1"/>
</dbReference>
<keyword evidence="2" id="KW-0808">Transferase</keyword>
<evidence type="ECO:0000313" key="2">
    <source>
        <dbReference type="EMBL" id="STY29054.1"/>
    </source>
</evidence>
<dbReference type="Pfam" id="PF13673">
    <property type="entry name" value="Acetyltransf_10"/>
    <property type="match status" value="1"/>
</dbReference>
<keyword evidence="3" id="KW-1185">Reference proteome</keyword>
<dbReference type="RefSeq" id="WP_242601912.1">
    <property type="nucleotide sequence ID" value="NZ_CAAAIS010000010.1"/>
</dbReference>
<dbReference type="SUPFAM" id="SSF56112">
    <property type="entry name" value="Protein kinase-like (PK-like)"/>
    <property type="match status" value="1"/>
</dbReference>